<name>A0A6A5WCY5_9PLEO</name>
<proteinExistence type="predicted"/>
<protein>
    <submittedName>
        <fullName evidence="1">Uncharacterized protein</fullName>
    </submittedName>
</protein>
<dbReference type="AlphaFoldDB" id="A0A6A5WCY5"/>
<gene>
    <name evidence="1" type="ORF">P154DRAFT_535517</name>
</gene>
<evidence type="ECO:0000313" key="1">
    <source>
        <dbReference type="EMBL" id="KAF1999522.1"/>
    </source>
</evidence>
<dbReference type="Proteomes" id="UP000799779">
    <property type="component" value="Unassembled WGS sequence"/>
</dbReference>
<keyword evidence="2" id="KW-1185">Reference proteome</keyword>
<reference evidence="1" key="1">
    <citation type="journal article" date="2020" name="Stud. Mycol.">
        <title>101 Dothideomycetes genomes: a test case for predicting lifestyles and emergence of pathogens.</title>
        <authorList>
            <person name="Haridas S."/>
            <person name="Albert R."/>
            <person name="Binder M."/>
            <person name="Bloem J."/>
            <person name="Labutti K."/>
            <person name="Salamov A."/>
            <person name="Andreopoulos B."/>
            <person name="Baker S."/>
            <person name="Barry K."/>
            <person name="Bills G."/>
            <person name="Bluhm B."/>
            <person name="Cannon C."/>
            <person name="Castanera R."/>
            <person name="Culley D."/>
            <person name="Daum C."/>
            <person name="Ezra D."/>
            <person name="Gonzalez J."/>
            <person name="Henrissat B."/>
            <person name="Kuo A."/>
            <person name="Liang C."/>
            <person name="Lipzen A."/>
            <person name="Lutzoni F."/>
            <person name="Magnuson J."/>
            <person name="Mondo S."/>
            <person name="Nolan M."/>
            <person name="Ohm R."/>
            <person name="Pangilinan J."/>
            <person name="Park H.-J."/>
            <person name="Ramirez L."/>
            <person name="Alfaro M."/>
            <person name="Sun H."/>
            <person name="Tritt A."/>
            <person name="Yoshinaga Y."/>
            <person name="Zwiers L.-H."/>
            <person name="Turgeon B."/>
            <person name="Goodwin S."/>
            <person name="Spatafora J."/>
            <person name="Crous P."/>
            <person name="Grigoriev I."/>
        </authorList>
    </citation>
    <scope>NUCLEOTIDE SEQUENCE</scope>
    <source>
        <strain evidence="1">CBS 123094</strain>
    </source>
</reference>
<organism evidence="1 2">
    <name type="scientific">Amniculicola lignicola CBS 123094</name>
    <dbReference type="NCBI Taxonomy" id="1392246"/>
    <lineage>
        <taxon>Eukaryota</taxon>
        <taxon>Fungi</taxon>
        <taxon>Dikarya</taxon>
        <taxon>Ascomycota</taxon>
        <taxon>Pezizomycotina</taxon>
        <taxon>Dothideomycetes</taxon>
        <taxon>Pleosporomycetidae</taxon>
        <taxon>Pleosporales</taxon>
        <taxon>Amniculicolaceae</taxon>
        <taxon>Amniculicola</taxon>
    </lineage>
</organism>
<sequence length="105" mass="11583">MLGSKPAVELPTRSWIQRPLLRALQPQKYLGAGGQNRARTGGVHGLMKYGNDPSKLWCGVWALGLGCLSARGLRLGLFAAALTFTLQKGSRTIFEDDRNVRVWQM</sequence>
<evidence type="ECO:0000313" key="2">
    <source>
        <dbReference type="Proteomes" id="UP000799779"/>
    </source>
</evidence>
<accession>A0A6A5WCY5</accession>
<dbReference type="EMBL" id="ML977595">
    <property type="protein sequence ID" value="KAF1999522.1"/>
    <property type="molecule type" value="Genomic_DNA"/>
</dbReference>